<dbReference type="Proteomes" id="UP000236735">
    <property type="component" value="Unassembled WGS sequence"/>
</dbReference>
<dbReference type="AlphaFoldDB" id="A0A1H5V3W2"/>
<dbReference type="InterPro" id="IPR025857">
    <property type="entry name" value="MacB_PCD"/>
</dbReference>
<feature type="transmembrane region" description="Helical" evidence="6">
    <location>
        <begin position="436"/>
        <end position="456"/>
    </location>
</feature>
<evidence type="ECO:0000256" key="2">
    <source>
        <dbReference type="ARBA" id="ARBA00022475"/>
    </source>
</evidence>
<keyword evidence="2" id="KW-1003">Cell membrane</keyword>
<feature type="transmembrane region" description="Helical" evidence="6">
    <location>
        <begin position="719"/>
        <end position="740"/>
    </location>
</feature>
<accession>A0A1H5V3W2</accession>
<keyword evidence="3 6" id="KW-0812">Transmembrane</keyword>
<keyword evidence="4 6" id="KW-1133">Transmembrane helix</keyword>
<keyword evidence="5 6" id="KW-0472">Membrane</keyword>
<comment type="subcellular location">
    <subcellularLocation>
        <location evidence="1">Cell membrane</location>
        <topology evidence="1">Multi-pass membrane protein</topology>
    </subcellularLocation>
</comment>
<dbReference type="Pfam" id="PF12704">
    <property type="entry name" value="MacB_PCD"/>
    <property type="match status" value="1"/>
</dbReference>
<dbReference type="GO" id="GO:0022857">
    <property type="term" value="F:transmembrane transporter activity"/>
    <property type="evidence" value="ECO:0007669"/>
    <property type="project" value="TreeGrafter"/>
</dbReference>
<evidence type="ECO:0000256" key="4">
    <source>
        <dbReference type="ARBA" id="ARBA00022989"/>
    </source>
</evidence>
<evidence type="ECO:0000259" key="7">
    <source>
        <dbReference type="Pfam" id="PF02687"/>
    </source>
</evidence>
<dbReference type="InterPro" id="IPR050250">
    <property type="entry name" value="Macrolide_Exporter_MacB"/>
</dbReference>
<feature type="domain" description="MacB-like periplasmic core" evidence="8">
    <location>
        <begin position="18"/>
        <end position="230"/>
    </location>
</feature>
<feature type="domain" description="ABC3 transporter permease C-terminal" evidence="7">
    <location>
        <begin position="679"/>
        <end position="792"/>
    </location>
</feature>
<dbReference type="PANTHER" id="PTHR30572:SF18">
    <property type="entry name" value="ABC-TYPE MACROLIDE FAMILY EXPORT SYSTEM PERMEASE COMPONENT 2"/>
    <property type="match status" value="1"/>
</dbReference>
<dbReference type="EMBL" id="FNUV01000004">
    <property type="protein sequence ID" value="SEF82152.1"/>
    <property type="molecule type" value="Genomic_DNA"/>
</dbReference>
<evidence type="ECO:0000256" key="3">
    <source>
        <dbReference type="ARBA" id="ARBA00022692"/>
    </source>
</evidence>
<sequence>MNIFRNMLCMARRFKTATALNFLGLVIAFTTCYVLWTQVDYARNYNKCIPESQRVYRLEGKMGADANWGTYMSRGVIDLISNMPEVEMLGYMNSFANDAYFTVNGSEVKGQIMQMNGRLFEVAGAKCLSGKLSFLTEQGGKDGGVVIPASLAMRAFGEVNVAGRYIKGQRDSVQVCGVYEDFPENSSINNYAYMGLGDVLKDNFSNWNYVCYVRLHQGVDSEKIQAAFSQKVREEILRLEMSSEGIDKLTDEELEEFNKNYDRYMGKQAYRLTPVLETYFSGVDSHEDKGNPAMMFVLQLACLLVIVIAAINFLNFTLAQSPMRVKSINTRLVLGEGLGRLRLNLIGESVLLSVIACLIAIGLCALLARYPTDMLQGSIAIDDHRLFVIALLMLAVVVGLVAGVYPAKFATSFPPALALKGSFGLTPKGRKLRTGLVCLQLFISLLMVTYISILYLQSHYIYNSDYGYDKDEVVYANIAPMMDKRTAIRSELLQLSGVKAVSFSNFVLGTSDTYMGWGRGDDDHNIIFSSFPVDWQYLRTMGIEVVEGRDFREYDGDVYIINEAARKQWDWVKMDQPLLTNDLPVVGVCKDVRFTSARHDRATPMAFIVMGEKYKDWGDRLMIANIRIAANVDKVQMRKQINDLLHKFENSERVETRFLDQTLEDLYQDEFRFVRQVLIFSTICLIITLIGVFCMTMFETEYRRKEIGIRKVMGSSTGEVLLMLCSRYNWLLILSFVLAAPVAWYIGQQWLQSFAERTPIYWWLFPLALLVVAIVTMLTVVIQSWRAANENPVNSIKNE</sequence>
<protein>
    <submittedName>
        <fullName evidence="9">Putative ABC transport system permease protein</fullName>
    </submittedName>
</protein>
<dbReference type="Pfam" id="PF02687">
    <property type="entry name" value="FtsX"/>
    <property type="match status" value="2"/>
</dbReference>
<name>A0A1H5V3W2_XYLRU</name>
<dbReference type="InterPro" id="IPR003838">
    <property type="entry name" value="ABC3_permease_C"/>
</dbReference>
<dbReference type="GO" id="GO:0005886">
    <property type="term" value="C:plasma membrane"/>
    <property type="evidence" value="ECO:0007669"/>
    <property type="project" value="UniProtKB-SubCell"/>
</dbReference>
<gene>
    <name evidence="9" type="ORF">SAMN05216354_1735</name>
</gene>
<organism evidence="9 10">
    <name type="scientific">Xylanibacter ruminicola</name>
    <name type="common">Prevotella ruminicola</name>
    <dbReference type="NCBI Taxonomy" id="839"/>
    <lineage>
        <taxon>Bacteria</taxon>
        <taxon>Pseudomonadati</taxon>
        <taxon>Bacteroidota</taxon>
        <taxon>Bacteroidia</taxon>
        <taxon>Bacteroidales</taxon>
        <taxon>Prevotellaceae</taxon>
        <taxon>Xylanibacter</taxon>
    </lineage>
</organism>
<feature type="domain" description="ABC3 transporter permease C-terminal" evidence="7">
    <location>
        <begin position="303"/>
        <end position="415"/>
    </location>
</feature>
<reference evidence="9 10" key="1">
    <citation type="submission" date="2016-10" db="EMBL/GenBank/DDBJ databases">
        <authorList>
            <person name="de Groot N.N."/>
        </authorList>
    </citation>
    <scope>NUCLEOTIDE SEQUENCE [LARGE SCALE GENOMIC DNA]</scope>
    <source>
        <strain evidence="9 10">AR32</strain>
    </source>
</reference>
<feature type="transmembrane region" description="Helical" evidence="6">
    <location>
        <begin position="350"/>
        <end position="370"/>
    </location>
</feature>
<dbReference type="RefSeq" id="WP_103915683.1">
    <property type="nucleotide sequence ID" value="NZ_FNUV01000004.1"/>
</dbReference>
<proteinExistence type="predicted"/>
<evidence type="ECO:0000313" key="9">
    <source>
        <dbReference type="EMBL" id="SEF82152.1"/>
    </source>
</evidence>
<feature type="transmembrane region" description="Helical" evidence="6">
    <location>
        <begin position="293"/>
        <end position="314"/>
    </location>
</feature>
<feature type="transmembrane region" description="Helical" evidence="6">
    <location>
        <begin position="677"/>
        <end position="698"/>
    </location>
</feature>
<dbReference type="PANTHER" id="PTHR30572">
    <property type="entry name" value="MEMBRANE COMPONENT OF TRANSPORTER-RELATED"/>
    <property type="match status" value="1"/>
</dbReference>
<evidence type="ECO:0000259" key="8">
    <source>
        <dbReference type="Pfam" id="PF12704"/>
    </source>
</evidence>
<feature type="transmembrane region" description="Helical" evidence="6">
    <location>
        <begin position="760"/>
        <end position="782"/>
    </location>
</feature>
<evidence type="ECO:0000256" key="6">
    <source>
        <dbReference type="SAM" id="Phobius"/>
    </source>
</evidence>
<evidence type="ECO:0000256" key="5">
    <source>
        <dbReference type="ARBA" id="ARBA00023136"/>
    </source>
</evidence>
<evidence type="ECO:0000313" key="10">
    <source>
        <dbReference type="Proteomes" id="UP000236735"/>
    </source>
</evidence>
<feature type="transmembrane region" description="Helical" evidence="6">
    <location>
        <begin position="386"/>
        <end position="405"/>
    </location>
</feature>
<evidence type="ECO:0000256" key="1">
    <source>
        <dbReference type="ARBA" id="ARBA00004651"/>
    </source>
</evidence>